<keyword evidence="2" id="KW-0812">Transmembrane</keyword>
<evidence type="ECO:0000256" key="1">
    <source>
        <dbReference type="SAM" id="MobiDB-lite"/>
    </source>
</evidence>
<feature type="region of interest" description="Disordered" evidence="1">
    <location>
        <begin position="301"/>
        <end position="364"/>
    </location>
</feature>
<evidence type="ECO:0000313" key="3">
    <source>
        <dbReference type="EMBL" id="KAJ7084064.1"/>
    </source>
</evidence>
<accession>A0AAD6U0L5</accession>
<feature type="transmembrane region" description="Helical" evidence="2">
    <location>
        <begin position="110"/>
        <end position="134"/>
    </location>
</feature>
<sequence length="364" mass="39035">MDTRAPPPQVMAEPKRQQRSAAYVYHTGRFAFNRVYKTNLRPLIIFLGCLSALWSLAACVGFFKSINTDKRQGVPKLATFAIVLGAVYMAIFLIETVGVIAGIMQRLALVRIYAILSFVAIGLTAAGGLFQVVIHFTAKSDILKICNNLTNGRTAAVYPFGLFGPSRHETISPTEAARWCNDAYDRNSWQDIVSLLITIFLACSYSVLAWGFYRQVLDPTSVVNSLRAPSNQTRLEMYPQHYNPPYNASVPNLGYGAPYGGAPPYGAAPYGGAPYGGAPYAGAPYAGAPYAGAPYPAGAAYAPPPGVPPVARDDGKPPGYTGGEGAAGYGSDDKDKENPFADFDERTEHDVTSRPAPGGPNSFR</sequence>
<feature type="transmembrane region" description="Helical" evidence="2">
    <location>
        <begin position="77"/>
        <end position="104"/>
    </location>
</feature>
<feature type="compositionally biased region" description="Basic and acidic residues" evidence="1">
    <location>
        <begin position="331"/>
        <end position="352"/>
    </location>
</feature>
<name>A0AAD6U0L5_9AGAR</name>
<protein>
    <recommendedName>
        <fullName evidence="5">Tetraspanin</fullName>
    </recommendedName>
</protein>
<evidence type="ECO:0000313" key="4">
    <source>
        <dbReference type="Proteomes" id="UP001222325"/>
    </source>
</evidence>
<reference evidence="3" key="1">
    <citation type="submission" date="2023-03" db="EMBL/GenBank/DDBJ databases">
        <title>Massive genome expansion in bonnet fungi (Mycena s.s.) driven by repeated elements and novel gene families across ecological guilds.</title>
        <authorList>
            <consortium name="Lawrence Berkeley National Laboratory"/>
            <person name="Harder C.B."/>
            <person name="Miyauchi S."/>
            <person name="Viragh M."/>
            <person name="Kuo A."/>
            <person name="Thoen E."/>
            <person name="Andreopoulos B."/>
            <person name="Lu D."/>
            <person name="Skrede I."/>
            <person name="Drula E."/>
            <person name="Henrissat B."/>
            <person name="Morin E."/>
            <person name="Kohler A."/>
            <person name="Barry K."/>
            <person name="LaButti K."/>
            <person name="Morin E."/>
            <person name="Salamov A."/>
            <person name="Lipzen A."/>
            <person name="Mereny Z."/>
            <person name="Hegedus B."/>
            <person name="Baldrian P."/>
            <person name="Stursova M."/>
            <person name="Weitz H."/>
            <person name="Taylor A."/>
            <person name="Grigoriev I.V."/>
            <person name="Nagy L.G."/>
            <person name="Martin F."/>
            <person name="Kauserud H."/>
        </authorList>
    </citation>
    <scope>NUCLEOTIDE SEQUENCE</scope>
    <source>
        <strain evidence="3">CBHHK173m</strain>
    </source>
</reference>
<keyword evidence="4" id="KW-1185">Reference proteome</keyword>
<proteinExistence type="predicted"/>
<gene>
    <name evidence="3" type="ORF">B0H15DRAFT_1024000</name>
</gene>
<comment type="caution">
    <text evidence="3">The sequence shown here is derived from an EMBL/GenBank/DDBJ whole genome shotgun (WGS) entry which is preliminary data.</text>
</comment>
<feature type="transmembrane region" description="Helical" evidence="2">
    <location>
        <begin position="43"/>
        <end position="65"/>
    </location>
</feature>
<evidence type="ECO:0000256" key="2">
    <source>
        <dbReference type="SAM" id="Phobius"/>
    </source>
</evidence>
<dbReference type="AlphaFoldDB" id="A0AAD6U0L5"/>
<organism evidence="3 4">
    <name type="scientific">Mycena belliarum</name>
    <dbReference type="NCBI Taxonomy" id="1033014"/>
    <lineage>
        <taxon>Eukaryota</taxon>
        <taxon>Fungi</taxon>
        <taxon>Dikarya</taxon>
        <taxon>Basidiomycota</taxon>
        <taxon>Agaricomycotina</taxon>
        <taxon>Agaricomycetes</taxon>
        <taxon>Agaricomycetidae</taxon>
        <taxon>Agaricales</taxon>
        <taxon>Marasmiineae</taxon>
        <taxon>Mycenaceae</taxon>
        <taxon>Mycena</taxon>
    </lineage>
</organism>
<keyword evidence="2" id="KW-1133">Transmembrane helix</keyword>
<feature type="transmembrane region" description="Helical" evidence="2">
    <location>
        <begin position="192"/>
        <end position="213"/>
    </location>
</feature>
<keyword evidence="2" id="KW-0472">Membrane</keyword>
<evidence type="ECO:0008006" key="5">
    <source>
        <dbReference type="Google" id="ProtNLM"/>
    </source>
</evidence>
<dbReference type="Proteomes" id="UP001222325">
    <property type="component" value="Unassembled WGS sequence"/>
</dbReference>
<dbReference type="EMBL" id="JARJCN010000039">
    <property type="protein sequence ID" value="KAJ7084064.1"/>
    <property type="molecule type" value="Genomic_DNA"/>
</dbReference>